<comment type="caution">
    <text evidence="7">The sequence shown here is derived from an EMBL/GenBank/DDBJ whole genome shotgun (WGS) entry which is preliminary data.</text>
</comment>
<organism evidence="7 8">
    <name type="scientific">Brevifollis gellanilyticus</name>
    <dbReference type="NCBI Taxonomy" id="748831"/>
    <lineage>
        <taxon>Bacteria</taxon>
        <taxon>Pseudomonadati</taxon>
        <taxon>Verrucomicrobiota</taxon>
        <taxon>Verrucomicrobiia</taxon>
        <taxon>Verrucomicrobiales</taxon>
        <taxon>Verrucomicrobiaceae</taxon>
    </lineage>
</organism>
<dbReference type="NCBIfam" id="TIGR02603">
    <property type="entry name" value="CxxCH_TIGR02603"/>
    <property type="match status" value="1"/>
</dbReference>
<feature type="chain" id="PRO_5022171410" description="Cytochrome c domain-containing protein" evidence="5">
    <location>
        <begin position="19"/>
        <end position="942"/>
    </location>
</feature>
<protein>
    <recommendedName>
        <fullName evidence="6">Cytochrome c domain-containing protein</fullName>
    </recommendedName>
</protein>
<evidence type="ECO:0000256" key="1">
    <source>
        <dbReference type="ARBA" id="ARBA00022617"/>
    </source>
</evidence>
<dbReference type="GO" id="GO:0046872">
    <property type="term" value="F:metal ion binding"/>
    <property type="evidence" value="ECO:0007669"/>
    <property type="project" value="UniProtKB-KW"/>
</dbReference>
<dbReference type="AlphaFoldDB" id="A0A512MF11"/>
<evidence type="ECO:0000313" key="7">
    <source>
        <dbReference type="EMBL" id="GEP45334.1"/>
    </source>
</evidence>
<dbReference type="EMBL" id="BKAG01000047">
    <property type="protein sequence ID" value="GEP45334.1"/>
    <property type="molecule type" value="Genomic_DNA"/>
</dbReference>
<evidence type="ECO:0000256" key="2">
    <source>
        <dbReference type="ARBA" id="ARBA00022723"/>
    </source>
</evidence>
<keyword evidence="1 4" id="KW-0349">Heme</keyword>
<dbReference type="Proteomes" id="UP000321577">
    <property type="component" value="Unassembled WGS sequence"/>
</dbReference>
<accession>A0A512MF11</accession>
<evidence type="ECO:0000256" key="5">
    <source>
        <dbReference type="SAM" id="SignalP"/>
    </source>
</evidence>
<dbReference type="GO" id="GO:0020037">
    <property type="term" value="F:heme binding"/>
    <property type="evidence" value="ECO:0007669"/>
    <property type="project" value="InterPro"/>
</dbReference>
<feature type="signal peptide" evidence="5">
    <location>
        <begin position="1"/>
        <end position="18"/>
    </location>
</feature>
<dbReference type="InterPro" id="IPR009056">
    <property type="entry name" value="Cyt_c-like_dom"/>
</dbReference>
<evidence type="ECO:0000256" key="3">
    <source>
        <dbReference type="ARBA" id="ARBA00023004"/>
    </source>
</evidence>
<reference evidence="7 8" key="1">
    <citation type="submission" date="2019-07" db="EMBL/GenBank/DDBJ databases">
        <title>Whole genome shotgun sequence of Brevifollis gellanilyticus NBRC 108608.</title>
        <authorList>
            <person name="Hosoyama A."/>
            <person name="Uohara A."/>
            <person name="Ohji S."/>
            <person name="Ichikawa N."/>
        </authorList>
    </citation>
    <scope>NUCLEOTIDE SEQUENCE [LARGE SCALE GENOMIC DNA]</scope>
    <source>
        <strain evidence="7 8">NBRC 108608</strain>
    </source>
</reference>
<evidence type="ECO:0000259" key="6">
    <source>
        <dbReference type="PROSITE" id="PS51007"/>
    </source>
</evidence>
<dbReference type="Gene3D" id="2.120.10.30">
    <property type="entry name" value="TolB, C-terminal domain"/>
    <property type="match status" value="1"/>
</dbReference>
<keyword evidence="3 4" id="KW-0408">Iron</keyword>
<dbReference type="Gene3D" id="1.10.760.10">
    <property type="entry name" value="Cytochrome c-like domain"/>
    <property type="match status" value="1"/>
</dbReference>
<dbReference type="SUPFAM" id="SSF50952">
    <property type="entry name" value="Soluble quinoprotein glucose dehydrogenase"/>
    <property type="match status" value="1"/>
</dbReference>
<dbReference type="RefSeq" id="WP_146854134.1">
    <property type="nucleotide sequence ID" value="NZ_BKAG01000047.1"/>
</dbReference>
<dbReference type="InterPro" id="IPR012938">
    <property type="entry name" value="Glc/Sorbosone_DH"/>
</dbReference>
<keyword evidence="5" id="KW-0732">Signal</keyword>
<dbReference type="OrthoDB" id="9770043at2"/>
<dbReference type="InterPro" id="IPR011041">
    <property type="entry name" value="Quinoprot_gluc/sorb_DH_b-prop"/>
</dbReference>
<dbReference type="PROSITE" id="PS51007">
    <property type="entry name" value="CYTC"/>
    <property type="match status" value="1"/>
</dbReference>
<dbReference type="PANTHER" id="PTHR19328">
    <property type="entry name" value="HEDGEHOG-INTERACTING PROTEIN"/>
    <property type="match status" value="1"/>
</dbReference>
<sequence>MTAKILFLLLAASSIAQAREPWTTSRIQGAPETAKPFISEEIWKQYEVDDLLEIVALPGKALMVERRGEVWCIPRDFKSTGKRHLLVAMKTIHPDLDHLYGLAFHPKWETNKEVYVTYTTGQKIADGTKLSRFKLSSIDPPTIDPYSETVLLTWLSGGHNGAHIQFGPDGMLYISTGDAESPAPPDQLSTGQDNTDFLSSILRIDVNKRDKGKNYAVPPDNPFIGRKDARPEIWAFGFRNPWKISFDDKGRLWCGDVGWEMWEMIHLVGRGTNHGWSAMEASQPIRPERLSPLAPITPPVVAHPHTEAASITGGYVYHGKAFPELDGAYVYGDYETGKIWALWHDGTKITRHEEIADTPHKISTFGRLDDGELVYAHWGRPGSVHHLVRNPAVNKPSSFPRKLSDTGLFADVKKQTPSVGVHEFTVSEPMWQDRLVGRRFIGLPGDSKIEATVKKKPDGTVESSAVVWPKDAVLAKTLSTPGAEARLVETQVLHFDGESWNGYSYRWNETQTDADLEVVNGGEQEIAIPGAAPIQHRFHARAECVRCHTPWTGFSLGFQPQQLAGINGEASARETALKLGLVNESFFESSAARLVASHDDKADLEMRARSWLHANCAHCHRLHGGGSVALKVNMELSLLETEMIGEKPLRGDLGIEEARIIAPGAPWRSALLARIGRTGSGRMPVIGSHEVDEHAFELLWKWVEDLGKRTPAVVEKVPATEAARALDEKLAAGVGFSKEMKTASEVLAALHDHSKTGAVPEPETCLSPDPNIAGLLERFLPPDKRRKTVGPAPDVQQLLSLKGNAKQGAALISPSGALATCLACHFVNGTGRDFGPDLSKVGSRLTKPQLLESLIHPSKQIAEGYGAQVAELGDGTLQMGFLLKKTKAETVLKLATGQSLAVPANDLKSLKPLPASLMPEGLLQSLTSSEVADLLSFLSSLK</sequence>
<dbReference type="InterPro" id="IPR036909">
    <property type="entry name" value="Cyt_c-like_dom_sf"/>
</dbReference>
<dbReference type="GO" id="GO:0009055">
    <property type="term" value="F:electron transfer activity"/>
    <property type="evidence" value="ECO:0007669"/>
    <property type="project" value="InterPro"/>
</dbReference>
<name>A0A512MF11_9BACT</name>
<evidence type="ECO:0000256" key="4">
    <source>
        <dbReference type="PROSITE-ProRule" id="PRU00433"/>
    </source>
</evidence>
<dbReference type="InterPro" id="IPR011042">
    <property type="entry name" value="6-blade_b-propeller_TolB-like"/>
</dbReference>
<keyword evidence="2 4" id="KW-0479">Metal-binding</keyword>
<dbReference type="PANTHER" id="PTHR19328:SF75">
    <property type="entry name" value="ALDOSE SUGAR DEHYDROGENASE YLII"/>
    <property type="match status" value="1"/>
</dbReference>
<dbReference type="Pfam" id="PF07995">
    <property type="entry name" value="GSDH"/>
    <property type="match status" value="1"/>
</dbReference>
<feature type="domain" description="Cytochrome c" evidence="6">
    <location>
        <begin position="803"/>
        <end position="942"/>
    </location>
</feature>
<evidence type="ECO:0000313" key="8">
    <source>
        <dbReference type="Proteomes" id="UP000321577"/>
    </source>
</evidence>
<dbReference type="SUPFAM" id="SSF46626">
    <property type="entry name" value="Cytochrome c"/>
    <property type="match status" value="1"/>
</dbReference>
<proteinExistence type="predicted"/>
<gene>
    <name evidence="7" type="ORF">BGE01nite_46250</name>
</gene>
<dbReference type="InterPro" id="IPR013427">
    <property type="entry name" value="Haem-bd_dom_put"/>
</dbReference>
<keyword evidence="8" id="KW-1185">Reference proteome</keyword>